<dbReference type="OrthoDB" id="9807941at2"/>
<name>A0A3A5KYH8_9HYPH</name>
<dbReference type="EMBL" id="QZWZ01000002">
    <property type="protein sequence ID" value="RJT41893.1"/>
    <property type="molecule type" value="Genomic_DNA"/>
</dbReference>
<keyword evidence="2" id="KW-1185">Reference proteome</keyword>
<evidence type="ECO:0000313" key="1">
    <source>
        <dbReference type="EMBL" id="RJT41893.1"/>
    </source>
</evidence>
<comment type="caution">
    <text evidence="1">The sequence shown here is derived from an EMBL/GenBank/DDBJ whole genome shotgun (WGS) entry which is preliminary data.</text>
</comment>
<dbReference type="Gene3D" id="1.10.150.20">
    <property type="entry name" value="5' to 3' exonuclease, C-terminal subdomain"/>
    <property type="match status" value="1"/>
</dbReference>
<dbReference type="AlphaFoldDB" id="A0A3A5KYH8"/>
<dbReference type="Proteomes" id="UP000272706">
    <property type="component" value="Unassembled WGS sequence"/>
</dbReference>
<protein>
    <submittedName>
        <fullName evidence="1">NADH-ubiquinone dehydrogenase</fullName>
    </submittedName>
</protein>
<evidence type="ECO:0000313" key="2">
    <source>
        <dbReference type="Proteomes" id="UP000272706"/>
    </source>
</evidence>
<organism evidence="1 2">
    <name type="scientific">Mesorhizobium waimense</name>
    <dbReference type="NCBI Taxonomy" id="1300307"/>
    <lineage>
        <taxon>Bacteria</taxon>
        <taxon>Pseudomonadati</taxon>
        <taxon>Pseudomonadota</taxon>
        <taxon>Alphaproteobacteria</taxon>
        <taxon>Hyphomicrobiales</taxon>
        <taxon>Phyllobacteriaceae</taxon>
        <taxon>Mesorhizobium</taxon>
    </lineage>
</organism>
<gene>
    <name evidence="1" type="ORF">D3227_04165</name>
</gene>
<dbReference type="RefSeq" id="WP_120012759.1">
    <property type="nucleotide sequence ID" value="NZ_QZWZ01000002.1"/>
</dbReference>
<keyword evidence="1" id="KW-0830">Ubiquinone</keyword>
<proteinExistence type="predicted"/>
<reference evidence="1 2" key="1">
    <citation type="submission" date="2018-09" db="EMBL/GenBank/DDBJ databases">
        <title>Mesorhizobium carmichaelinearum sp. nov. isolated from Carmichaelinea spp. root nodules in New Zealand.</title>
        <authorList>
            <person name="De Meyer S.E."/>
        </authorList>
    </citation>
    <scope>NUCLEOTIDE SEQUENCE [LARGE SCALE GENOMIC DNA]</scope>
    <source>
        <strain evidence="1 2">ICMP19557</strain>
    </source>
</reference>
<accession>A0A3A5KYH8</accession>
<sequence>MAPYSIPYPMMPDMDQFEKMNQDLTRMMPKEMASAVNLFAHPVASAAAMSALSVGLANHAFGVWLGALTGAAEASQRLFQPIVDDFEARSEVFSDAAESSSKARKATKTLIAEAQIFARDVTDIAANTVEKAQDTAGADTVAGNAATGLMPEDFRQPKPLERPAKPSDLKAISGIGPKLEKVLNGLGIWTHAQIAAWTPEEIAWVEDYLSLAGRIGRDDWTRQAAALVLAARAKRQG</sequence>